<evidence type="ECO:0000313" key="4">
    <source>
        <dbReference type="Proteomes" id="UP000287908"/>
    </source>
</evidence>
<comment type="caution">
    <text evidence="3">The sequence shown here is derived from an EMBL/GenBank/DDBJ whole genome shotgun (WGS) entry which is preliminary data.</text>
</comment>
<dbReference type="EMBL" id="PIQF01000001">
    <property type="protein sequence ID" value="RUO77164.1"/>
    <property type="molecule type" value="Genomic_DNA"/>
</dbReference>
<dbReference type="RefSeq" id="WP_126783431.1">
    <property type="nucleotide sequence ID" value="NZ_PIQF01000001.1"/>
</dbReference>
<feature type="chain" id="PRO_5019366028" description="DUF3450 domain-containing protein" evidence="2">
    <location>
        <begin position="22"/>
        <end position="127"/>
    </location>
</feature>
<keyword evidence="2" id="KW-0732">Signal</keyword>
<proteinExistence type="predicted"/>
<evidence type="ECO:0000313" key="3">
    <source>
        <dbReference type="EMBL" id="RUO77164.1"/>
    </source>
</evidence>
<sequence>MKRKRFFGVGMSLLMAANAAAEDGLPLKLSQQWQQLTHQHQQVQLQIQQQRLANELAQLQLDYAKLRREQAQVAGTEQRSSAVVNDSENQSQLVSEVRFNEVRLSLFRRQQQWRWQRSVNNTGEQSR</sequence>
<feature type="coiled-coil region" evidence="1">
    <location>
        <begin position="42"/>
        <end position="69"/>
    </location>
</feature>
<evidence type="ECO:0008006" key="5">
    <source>
        <dbReference type="Google" id="ProtNLM"/>
    </source>
</evidence>
<dbReference type="Proteomes" id="UP000287908">
    <property type="component" value="Unassembled WGS sequence"/>
</dbReference>
<dbReference type="AlphaFoldDB" id="A0A432ZGZ3"/>
<gene>
    <name evidence="3" type="ORF">CWI81_01295</name>
</gene>
<name>A0A432ZGZ3_9GAMM</name>
<feature type="signal peptide" evidence="2">
    <location>
        <begin position="1"/>
        <end position="21"/>
    </location>
</feature>
<organism evidence="3 4">
    <name type="scientific">Idiomarina seosinensis</name>
    <dbReference type="NCBI Taxonomy" id="281739"/>
    <lineage>
        <taxon>Bacteria</taxon>
        <taxon>Pseudomonadati</taxon>
        <taxon>Pseudomonadota</taxon>
        <taxon>Gammaproteobacteria</taxon>
        <taxon>Alteromonadales</taxon>
        <taxon>Idiomarinaceae</taxon>
        <taxon>Idiomarina</taxon>
    </lineage>
</organism>
<keyword evidence="1" id="KW-0175">Coiled coil</keyword>
<reference evidence="3 4" key="1">
    <citation type="journal article" date="2011" name="Front. Microbiol.">
        <title>Genomic signatures of strain selection and enhancement in Bacillus atrophaeus var. globigii, a historical biowarfare simulant.</title>
        <authorList>
            <person name="Gibbons H.S."/>
            <person name="Broomall S.M."/>
            <person name="McNew L.A."/>
            <person name="Daligault H."/>
            <person name="Chapman C."/>
            <person name="Bruce D."/>
            <person name="Karavis M."/>
            <person name="Krepps M."/>
            <person name="McGregor P.A."/>
            <person name="Hong C."/>
            <person name="Park K.H."/>
            <person name="Akmal A."/>
            <person name="Feldman A."/>
            <person name="Lin J.S."/>
            <person name="Chang W.E."/>
            <person name="Higgs B.W."/>
            <person name="Demirev P."/>
            <person name="Lindquist J."/>
            <person name="Liem A."/>
            <person name="Fochler E."/>
            <person name="Read T.D."/>
            <person name="Tapia R."/>
            <person name="Johnson S."/>
            <person name="Bishop-Lilly K.A."/>
            <person name="Detter C."/>
            <person name="Han C."/>
            <person name="Sozhamannan S."/>
            <person name="Rosenzweig C.N."/>
            <person name="Skowronski E.W."/>
        </authorList>
    </citation>
    <scope>NUCLEOTIDE SEQUENCE [LARGE SCALE GENOMIC DNA]</scope>
    <source>
        <strain evidence="3 4">CL-SP19</strain>
    </source>
</reference>
<keyword evidence="4" id="KW-1185">Reference proteome</keyword>
<accession>A0A432ZGZ3</accession>
<protein>
    <recommendedName>
        <fullName evidence="5">DUF3450 domain-containing protein</fullName>
    </recommendedName>
</protein>
<evidence type="ECO:0000256" key="1">
    <source>
        <dbReference type="SAM" id="Coils"/>
    </source>
</evidence>
<evidence type="ECO:0000256" key="2">
    <source>
        <dbReference type="SAM" id="SignalP"/>
    </source>
</evidence>